<evidence type="ECO:0000256" key="1">
    <source>
        <dbReference type="SAM" id="SignalP"/>
    </source>
</evidence>
<protein>
    <recommendedName>
        <fullName evidence="3">NADH dehydrogenase subunit 4L</fullName>
    </recommendedName>
</protein>
<proteinExistence type="predicted"/>
<gene>
    <name evidence="2" type="ORF">ABT39_MTgene979</name>
</gene>
<keyword evidence="2" id="KW-0496">Mitochondrion</keyword>
<name>A0A101M530_PICGL</name>
<evidence type="ECO:0008006" key="3">
    <source>
        <dbReference type="Google" id="ProtNLM"/>
    </source>
</evidence>
<sequence length="44" mass="4760">MIYFIMLSLMAALVTSVESLPGLSFMVESACASLLNISNLRHGK</sequence>
<evidence type="ECO:0000313" key="2">
    <source>
        <dbReference type="EMBL" id="KUM51133.1"/>
    </source>
</evidence>
<feature type="signal peptide" evidence="1">
    <location>
        <begin position="1"/>
        <end position="19"/>
    </location>
</feature>
<organism evidence="2">
    <name type="scientific">Picea glauca</name>
    <name type="common">White spruce</name>
    <name type="synonym">Pinus glauca</name>
    <dbReference type="NCBI Taxonomy" id="3330"/>
    <lineage>
        <taxon>Eukaryota</taxon>
        <taxon>Viridiplantae</taxon>
        <taxon>Streptophyta</taxon>
        <taxon>Embryophyta</taxon>
        <taxon>Tracheophyta</taxon>
        <taxon>Spermatophyta</taxon>
        <taxon>Pinopsida</taxon>
        <taxon>Pinidae</taxon>
        <taxon>Conifers I</taxon>
        <taxon>Pinales</taxon>
        <taxon>Pinaceae</taxon>
        <taxon>Picea</taxon>
    </lineage>
</organism>
<keyword evidence="1" id="KW-0732">Signal</keyword>
<geneLocation type="mitochondrion" evidence="2"/>
<dbReference type="EMBL" id="LKAM01000001">
    <property type="protein sequence ID" value="KUM51133.1"/>
    <property type="molecule type" value="Genomic_DNA"/>
</dbReference>
<feature type="chain" id="PRO_5007100288" description="NADH dehydrogenase subunit 4L" evidence="1">
    <location>
        <begin position="20"/>
        <end position="44"/>
    </location>
</feature>
<dbReference type="AlphaFoldDB" id="A0A101M530"/>
<reference evidence="2" key="1">
    <citation type="journal article" date="2015" name="Genome Biol. Evol.">
        <title>Organellar Genomes of White Spruce (Picea glauca): Assembly and Annotation.</title>
        <authorList>
            <person name="Jackman S.D."/>
            <person name="Warren R.L."/>
            <person name="Gibb E.A."/>
            <person name="Vandervalk B.P."/>
            <person name="Mohamadi H."/>
            <person name="Chu J."/>
            <person name="Raymond A."/>
            <person name="Pleasance S."/>
            <person name="Coope R."/>
            <person name="Wildung M.R."/>
            <person name="Ritland C.E."/>
            <person name="Bousquet J."/>
            <person name="Jones S.J."/>
            <person name="Bohlmann J."/>
            <person name="Birol I."/>
        </authorList>
    </citation>
    <scope>NUCLEOTIDE SEQUENCE [LARGE SCALE GENOMIC DNA]</scope>
    <source>
        <tissue evidence="2">Flushing bud</tissue>
    </source>
</reference>
<comment type="caution">
    <text evidence="2">The sequence shown here is derived from an EMBL/GenBank/DDBJ whole genome shotgun (WGS) entry which is preliminary data.</text>
</comment>
<accession>A0A101M530</accession>